<proteinExistence type="predicted"/>
<keyword evidence="3" id="KW-1185">Reference proteome</keyword>
<dbReference type="AlphaFoldDB" id="A0AAD6S9U5"/>
<sequence length="166" mass="18191">MTPAPRATRCACASDVLVTQPPAPTRPRRYADPSADWRGCRSDVPRTPPAPTRDETRTSSAAATTISSTLRRHFGEPTLAVSRTTRGAPKQGALHPDARPPPRPGRPVPQRTPWHNPSAHPTRYLDQRGPKDTRALHAPPHPAYTIPGRYRTSRGPKQEHACNQAT</sequence>
<feature type="region of interest" description="Disordered" evidence="1">
    <location>
        <begin position="19"/>
        <end position="166"/>
    </location>
</feature>
<organism evidence="2 3">
    <name type="scientific">Mycena alexandri</name>
    <dbReference type="NCBI Taxonomy" id="1745969"/>
    <lineage>
        <taxon>Eukaryota</taxon>
        <taxon>Fungi</taxon>
        <taxon>Dikarya</taxon>
        <taxon>Basidiomycota</taxon>
        <taxon>Agaricomycotina</taxon>
        <taxon>Agaricomycetes</taxon>
        <taxon>Agaricomycetidae</taxon>
        <taxon>Agaricales</taxon>
        <taxon>Marasmiineae</taxon>
        <taxon>Mycenaceae</taxon>
        <taxon>Mycena</taxon>
    </lineage>
</organism>
<protein>
    <submittedName>
        <fullName evidence="2">Uncharacterized protein</fullName>
    </submittedName>
</protein>
<feature type="compositionally biased region" description="Low complexity" evidence="1">
    <location>
        <begin position="58"/>
        <end position="69"/>
    </location>
</feature>
<comment type="caution">
    <text evidence="2">The sequence shown here is derived from an EMBL/GenBank/DDBJ whole genome shotgun (WGS) entry which is preliminary data.</text>
</comment>
<evidence type="ECO:0000313" key="2">
    <source>
        <dbReference type="EMBL" id="KAJ7023929.1"/>
    </source>
</evidence>
<evidence type="ECO:0000256" key="1">
    <source>
        <dbReference type="SAM" id="MobiDB-lite"/>
    </source>
</evidence>
<gene>
    <name evidence="2" type="ORF">C8F04DRAFT_1132718</name>
</gene>
<reference evidence="2" key="1">
    <citation type="submission" date="2023-03" db="EMBL/GenBank/DDBJ databases">
        <title>Massive genome expansion in bonnet fungi (Mycena s.s.) driven by repeated elements and novel gene families across ecological guilds.</title>
        <authorList>
            <consortium name="Lawrence Berkeley National Laboratory"/>
            <person name="Harder C.B."/>
            <person name="Miyauchi S."/>
            <person name="Viragh M."/>
            <person name="Kuo A."/>
            <person name="Thoen E."/>
            <person name="Andreopoulos B."/>
            <person name="Lu D."/>
            <person name="Skrede I."/>
            <person name="Drula E."/>
            <person name="Henrissat B."/>
            <person name="Morin E."/>
            <person name="Kohler A."/>
            <person name="Barry K."/>
            <person name="LaButti K."/>
            <person name="Morin E."/>
            <person name="Salamov A."/>
            <person name="Lipzen A."/>
            <person name="Mereny Z."/>
            <person name="Hegedus B."/>
            <person name="Baldrian P."/>
            <person name="Stursova M."/>
            <person name="Weitz H."/>
            <person name="Taylor A."/>
            <person name="Grigoriev I.V."/>
            <person name="Nagy L.G."/>
            <person name="Martin F."/>
            <person name="Kauserud H."/>
        </authorList>
    </citation>
    <scope>NUCLEOTIDE SEQUENCE</scope>
    <source>
        <strain evidence="2">CBHHK200</strain>
    </source>
</reference>
<dbReference type="EMBL" id="JARJCM010000178">
    <property type="protein sequence ID" value="KAJ7023929.1"/>
    <property type="molecule type" value="Genomic_DNA"/>
</dbReference>
<evidence type="ECO:0000313" key="3">
    <source>
        <dbReference type="Proteomes" id="UP001218188"/>
    </source>
</evidence>
<feature type="compositionally biased region" description="Basic and acidic residues" evidence="1">
    <location>
        <begin position="123"/>
        <end position="135"/>
    </location>
</feature>
<name>A0AAD6S9U5_9AGAR</name>
<dbReference type="Proteomes" id="UP001218188">
    <property type="component" value="Unassembled WGS sequence"/>
</dbReference>
<accession>A0AAD6S9U5</accession>